<reference evidence="2" key="1">
    <citation type="submission" date="2014-05" db="EMBL/GenBank/DDBJ databases">
        <title>The transcriptome of the halophilic microalga Tetraselmis sp. GSL018 isolated from the Great Salt Lake, Utah.</title>
        <authorList>
            <person name="Jinkerson R.E."/>
            <person name="D'Adamo S."/>
            <person name="Posewitz M.C."/>
        </authorList>
    </citation>
    <scope>NUCLEOTIDE SEQUENCE</scope>
    <source>
        <strain evidence="2">GSL018</strain>
    </source>
</reference>
<dbReference type="SUPFAM" id="SSF53448">
    <property type="entry name" value="Nucleotide-diphospho-sugar transferases"/>
    <property type="match status" value="1"/>
</dbReference>
<dbReference type="AlphaFoldDB" id="A0A061R120"/>
<comment type="similarity">
    <text evidence="1">Belongs to the glycosyltransferase 8 family.</text>
</comment>
<keyword evidence="2" id="KW-0808">Transferase</keyword>
<accession>A0A061R120</accession>
<dbReference type="EC" id="2.4.1.-" evidence="1"/>
<dbReference type="GO" id="GO:0016757">
    <property type="term" value="F:glycosyltransferase activity"/>
    <property type="evidence" value="ECO:0007669"/>
    <property type="project" value="InterPro"/>
</dbReference>
<dbReference type="InterPro" id="IPR029044">
    <property type="entry name" value="Nucleotide-diphossugar_trans"/>
</dbReference>
<evidence type="ECO:0000256" key="1">
    <source>
        <dbReference type="RuleBase" id="RU362027"/>
    </source>
</evidence>
<evidence type="ECO:0000313" key="2">
    <source>
        <dbReference type="EMBL" id="JAC65638.1"/>
    </source>
</evidence>
<proteinExistence type="inferred from homology"/>
<sequence length="318" mass="36277">MPAVSLVEKNVVDSGTGISDRIRNKTRCSFVTFLEGKNRGYADGVLAIARSLRQHNSAFHLVVATTPTVPDELAKELASEPNVRVRPIEWLDLPKSFEEAGEKIFANKQFIANFSKLRMWEFCDEYDKLVYLDADTLPMQNIDDMFLAPHFSGVLDNMTPDAAFSSEKFQVPSFLPRASLSCSRAYFNAGVFVFEPSLEELAAMKEALRTYPVTRFAEQDFLNDFFKGRWNMLPLSFNWGKPNFWLCPELCRSEAIKVVHFSGAVKPWLRQADGQWSNSVLERAIPEERILLQDGKNGLTWAHEKWWSSFRFEAHSAS</sequence>
<name>A0A061R120_9CHLO</name>
<dbReference type="Gene3D" id="3.90.550.10">
    <property type="entry name" value="Spore Coat Polysaccharide Biosynthesis Protein SpsA, Chain A"/>
    <property type="match status" value="1"/>
</dbReference>
<organism evidence="2">
    <name type="scientific">Tetraselmis sp. GSL018</name>
    <dbReference type="NCBI Taxonomy" id="582737"/>
    <lineage>
        <taxon>Eukaryota</taxon>
        <taxon>Viridiplantae</taxon>
        <taxon>Chlorophyta</taxon>
        <taxon>core chlorophytes</taxon>
        <taxon>Chlorodendrophyceae</taxon>
        <taxon>Chlorodendrales</taxon>
        <taxon>Chlorodendraceae</taxon>
        <taxon>Tetraselmis</taxon>
    </lineage>
</organism>
<protein>
    <recommendedName>
        <fullName evidence="1">Hexosyltransferase</fullName>
        <ecNumber evidence="1">2.4.1.-</ecNumber>
    </recommendedName>
</protein>
<dbReference type="PANTHER" id="PTHR11183">
    <property type="entry name" value="GLYCOGENIN SUBFAMILY MEMBER"/>
    <property type="match status" value="1"/>
</dbReference>
<dbReference type="InterPro" id="IPR050587">
    <property type="entry name" value="GNT1/Glycosyltrans_8"/>
</dbReference>
<dbReference type="Pfam" id="PF01501">
    <property type="entry name" value="Glyco_transf_8"/>
    <property type="match status" value="1"/>
</dbReference>
<dbReference type="InterPro" id="IPR002495">
    <property type="entry name" value="Glyco_trans_8"/>
</dbReference>
<dbReference type="EMBL" id="GBEZ01021085">
    <property type="protein sequence ID" value="JAC65638.1"/>
    <property type="molecule type" value="Transcribed_RNA"/>
</dbReference>
<gene>
    <name evidence="2" type="primary">GYG1</name>
    <name evidence="2" type="ORF">TSPGSL018_15604</name>
</gene>